<sequence>MKSRLIIAALTLAIAGSGSLALAGPASAKSCKWAAVSYDPITHTTVVACVGRNRP</sequence>
<dbReference type="EMBL" id="CAFBMG010000222">
    <property type="protein sequence ID" value="CAB4919435.1"/>
    <property type="molecule type" value="Genomic_DNA"/>
</dbReference>
<dbReference type="EMBL" id="CAEZYU010000117">
    <property type="protein sequence ID" value="CAB4756754.1"/>
    <property type="molecule type" value="Genomic_DNA"/>
</dbReference>
<protein>
    <submittedName>
        <fullName evidence="2">Unannotated protein</fullName>
    </submittedName>
</protein>
<name>A0A6J7HSV6_9ZZZZ</name>
<evidence type="ECO:0000313" key="2">
    <source>
        <dbReference type="EMBL" id="CAB4919435.1"/>
    </source>
</evidence>
<reference evidence="2" key="1">
    <citation type="submission" date="2020-05" db="EMBL/GenBank/DDBJ databases">
        <authorList>
            <person name="Chiriac C."/>
            <person name="Salcher M."/>
            <person name="Ghai R."/>
            <person name="Kavagutti S V."/>
        </authorList>
    </citation>
    <scope>NUCLEOTIDE SEQUENCE</scope>
</reference>
<gene>
    <name evidence="1" type="ORF">UFOPK2766_01965</name>
    <name evidence="2" type="ORF">UFOPK3519_01856</name>
</gene>
<dbReference type="AlphaFoldDB" id="A0A6J7HSV6"/>
<accession>A0A6J7HSV6</accession>
<organism evidence="2">
    <name type="scientific">freshwater metagenome</name>
    <dbReference type="NCBI Taxonomy" id="449393"/>
    <lineage>
        <taxon>unclassified sequences</taxon>
        <taxon>metagenomes</taxon>
        <taxon>ecological metagenomes</taxon>
    </lineage>
</organism>
<evidence type="ECO:0000313" key="1">
    <source>
        <dbReference type="EMBL" id="CAB4756754.1"/>
    </source>
</evidence>
<proteinExistence type="predicted"/>